<organism evidence="23 24">
    <name type="scientific">Taenia crassiceps</name>
    <dbReference type="NCBI Taxonomy" id="6207"/>
    <lineage>
        <taxon>Eukaryota</taxon>
        <taxon>Metazoa</taxon>
        <taxon>Spiralia</taxon>
        <taxon>Lophotrochozoa</taxon>
        <taxon>Platyhelminthes</taxon>
        <taxon>Cestoda</taxon>
        <taxon>Eucestoda</taxon>
        <taxon>Cyclophyllidea</taxon>
        <taxon>Taeniidae</taxon>
        <taxon>Taenia</taxon>
    </lineage>
</organism>
<dbReference type="Pfam" id="PF07766">
    <property type="entry name" value="LETM1_RBD"/>
    <property type="match status" value="1"/>
</dbReference>
<dbReference type="InterPro" id="IPR033122">
    <property type="entry name" value="LETM1-like_RBD"/>
</dbReference>
<feature type="transmembrane region" description="Helical" evidence="20">
    <location>
        <begin position="605"/>
        <end position="626"/>
    </location>
</feature>
<keyword evidence="6 20" id="KW-0812">Transmembrane</keyword>
<dbReference type="InterPro" id="IPR002048">
    <property type="entry name" value="EF_hand_dom"/>
</dbReference>
<dbReference type="InterPro" id="IPR011992">
    <property type="entry name" value="EF-hand-dom_pair"/>
</dbReference>
<dbReference type="EMBL" id="JAKROA010000001">
    <property type="protein sequence ID" value="KAL5111455.1"/>
    <property type="molecule type" value="Genomic_DNA"/>
</dbReference>
<keyword evidence="2" id="KW-0813">Transport</keyword>
<feature type="transmembrane region" description="Helical" evidence="20">
    <location>
        <begin position="1095"/>
        <end position="1117"/>
    </location>
</feature>
<feature type="transmembrane region" description="Helical" evidence="20">
    <location>
        <begin position="1428"/>
        <end position="1451"/>
    </location>
</feature>
<dbReference type="PRINTS" id="PR00167">
    <property type="entry name" value="CACHANNEL"/>
</dbReference>
<dbReference type="PANTHER" id="PTHR45628">
    <property type="entry name" value="VOLTAGE-DEPENDENT CALCIUM CHANNEL TYPE A SUBUNIT ALPHA-1"/>
    <property type="match status" value="1"/>
</dbReference>
<dbReference type="InterPro" id="IPR002077">
    <property type="entry name" value="VDCCAlpha1"/>
</dbReference>
<dbReference type="SUPFAM" id="SSF47473">
    <property type="entry name" value="EF-hand"/>
    <property type="match status" value="1"/>
</dbReference>
<feature type="region of interest" description="Disordered" evidence="19">
    <location>
        <begin position="1903"/>
        <end position="1940"/>
    </location>
</feature>
<dbReference type="InterPro" id="IPR014873">
    <property type="entry name" value="VDCC_a1su_IQ"/>
</dbReference>
<dbReference type="InterPro" id="IPR050599">
    <property type="entry name" value="VDCC_alpha-1_subunit"/>
</dbReference>
<dbReference type="Gene3D" id="1.20.120.350">
    <property type="entry name" value="Voltage-gated potassium channels. Chain C"/>
    <property type="match status" value="4"/>
</dbReference>
<feature type="transmembrane region" description="Helical" evidence="20">
    <location>
        <begin position="419"/>
        <end position="441"/>
    </location>
</feature>
<evidence type="ECO:0000256" key="1">
    <source>
        <dbReference type="ARBA" id="ARBA00004141"/>
    </source>
</evidence>
<feature type="compositionally biased region" description="Basic and acidic residues" evidence="19">
    <location>
        <begin position="2991"/>
        <end position="3001"/>
    </location>
</feature>
<feature type="region of interest" description="Disordered" evidence="19">
    <location>
        <begin position="2234"/>
        <end position="2286"/>
    </location>
</feature>
<keyword evidence="10 17" id="KW-0851">Voltage-gated channel</keyword>
<feature type="coiled-coil region" evidence="18">
    <location>
        <begin position="2558"/>
        <end position="2592"/>
    </location>
</feature>
<feature type="transmembrane region" description="Helical" evidence="20">
    <location>
        <begin position="228"/>
        <end position="250"/>
    </location>
</feature>
<evidence type="ECO:0000256" key="16">
    <source>
        <dbReference type="PROSITE-ProRule" id="PRU01094"/>
    </source>
</evidence>
<evidence type="ECO:0000259" key="21">
    <source>
        <dbReference type="PROSITE" id="PS50222"/>
    </source>
</evidence>
<accession>A0ABR4QP96</accession>
<name>A0ABR4QP96_9CEST</name>
<evidence type="ECO:0000256" key="18">
    <source>
        <dbReference type="SAM" id="Coils"/>
    </source>
</evidence>
<feature type="transmembrane region" description="Helical" evidence="20">
    <location>
        <begin position="1206"/>
        <end position="1233"/>
    </location>
</feature>
<feature type="transmembrane region" description="Helical" evidence="20">
    <location>
        <begin position="953"/>
        <end position="971"/>
    </location>
</feature>
<dbReference type="InterPro" id="IPR005821">
    <property type="entry name" value="Ion_trans_dom"/>
</dbReference>
<keyword evidence="5 17" id="KW-0107">Calcium channel</keyword>
<evidence type="ECO:0000256" key="14">
    <source>
        <dbReference type="ARBA" id="ARBA00023180"/>
    </source>
</evidence>
<feature type="compositionally biased region" description="Basic and acidic residues" evidence="19">
    <location>
        <begin position="1739"/>
        <end position="1748"/>
    </location>
</feature>
<feature type="transmembrane region" description="Helical" evidence="20">
    <location>
        <begin position="575"/>
        <end position="593"/>
    </location>
</feature>
<evidence type="ECO:0000256" key="19">
    <source>
        <dbReference type="SAM" id="MobiDB-lite"/>
    </source>
</evidence>
<feature type="compositionally biased region" description="Polar residues" evidence="19">
    <location>
        <begin position="2981"/>
        <end position="2990"/>
    </location>
</feature>
<evidence type="ECO:0000256" key="13">
    <source>
        <dbReference type="ARBA" id="ARBA00023136"/>
    </source>
</evidence>
<feature type="transmembrane region" description="Helical" evidence="20">
    <location>
        <begin position="775"/>
        <end position="802"/>
    </location>
</feature>
<evidence type="ECO:0000256" key="2">
    <source>
        <dbReference type="ARBA" id="ARBA00022448"/>
    </source>
</evidence>
<feature type="compositionally biased region" description="Polar residues" evidence="19">
    <location>
        <begin position="116"/>
        <end position="126"/>
    </location>
</feature>
<feature type="compositionally biased region" description="Polar residues" evidence="19">
    <location>
        <begin position="2253"/>
        <end position="2275"/>
    </location>
</feature>
<evidence type="ECO:0000256" key="12">
    <source>
        <dbReference type="ARBA" id="ARBA00023065"/>
    </source>
</evidence>
<dbReference type="Pfam" id="PF08763">
    <property type="entry name" value="Ca_chan_IQ"/>
    <property type="match status" value="1"/>
</dbReference>
<feature type="transmembrane region" description="Helical" evidence="20">
    <location>
        <begin position="290"/>
        <end position="309"/>
    </location>
</feature>
<feature type="compositionally biased region" description="Pro residues" evidence="19">
    <location>
        <begin position="2241"/>
        <end position="2252"/>
    </location>
</feature>
<sequence length="3001" mass="338060">MSVCAVSLYAAEAKKASLVIVTIISDRHCRCTVGPTKEDVFKYYIIMTRIVASGEECAGSRSPIDCSGNKIGGDGYGSPKSGITSLGAIAASAMHEKMRGCDTSQMSLNFQPSIYTQRPEKTTPNPESDPEAQPIGSGNKLLFIFSEENVIRKYARIIIDWGPFEYMVLLTITANCIVLAMERHYPSGDKSALSESLEQTEKYFLGIFCVEALLKIAALGFVLNEGAYLRSIWNIIDFIVVATGLLAYILPNLNQPALRALRVLRPIKLVTGFESLQIVLKSIFRAMAPLLQIGLLLLFAITIFAIVGLEFYSGGFHMTCFDERNPDVLPDSIPNSKSLVPCNIGNESSSKGFFNAAHGSFRCPTGYICKGYWEGPNFGITSFDNIGYAMLTVFQCITMEGWTDIMYMTFDAVGDRFSAFYFSPLIILGSFFMLNLILGVLSGEFAKEKERVEKRRAFLKLRRQQQTEKEFGGYMEWIQHAEEVILAEDTTSAEDRIRIIAARRRAQKERSKKNVKDPQGQELNFEDSDLYSDNKGNVFNQQGLLLKPSKGRFEACWRNEKRFRYAVRRLAKSQLVYWSVIVLVFLNTICVAIEHYGQPAWLTSFLYYAEYVFLGLFMTEMLLKMYGLGFRLYFQSSFNIFDCVVIIGSLFEILLALVQPDTSFGISVLRALRLLRIFKVTRYWADLRNLVLSLLSSMRSIISLVFLLFLFILIFALLGMQLFGGEFNFEEGLPAQNFDSFVKALLTVFQILTGEDWNSVMYNGIRSQGGTNGGGFVYCMYFVLLVLIGNYTLLNVFLAIAVDNLANAHDLSDAEQADQNEEKLKEAKAKGLQPSTLNLTDPDRAHLLPWIQAPTMEKTNLWQENYPGDSANVSEMALQAGDQKANGSFLSSPLSTQRKGQNCISFESDETGQLPDSEKIGHGKPVLPYSSMFIFAPTNGIRRFCHFVVNLRYFDLFIMIVICASSIALAAEDPVAENSTKNKILEHFDYAFTGVFTVEMVLKVIDLGVVLHPGAYCRDPWNILDAIVVFCALVAFTMNRNALRLGKPATSASAKNLNTIKSLRVLRVLRPLKTIKRVPKLKAVFDCVLSSLRNVLNILIVFVLFQFIFAVIAVQLFQGKFFYCNDASKLTKEECQGQFFDYNADGVPTTVWREWKAHGFNYDNVYYAMLTLFTVTTGEGWPGVLKNSMDATHVNRGPLEDYQQQVAIFYITFFVVFPFFFVNIFVALIIITFQKQGENELFDLELDKNQKRCVDFAINAHPLCRYMPKNKRSWKYRIWRLVVSTPFEYYIMVMIALNTLILMMKYHRQERRPSVATNIDTAQQNYHNYCNTLIFLNSAFTIMFSVECVLKIMAFGPKNYFRDRWNIFDFITVIGSITDVLVSELQQSAFLSLGFLRLFRAARLIKLLRQGYTVRILLWTFIQSVKALPYVCLLIVILFFIYCIIGMQVFGNIKNDPMTQMNNHNNFQTFGGGILLLFRCATGENWQEVMLDCDAGRECEGSGTSCGSKTTYLYFVTFIFLSAFLMLNLFVAVIMDNFDYLTRDSSILGPHHLDEYVRVWAEYDPTARGRIHHTDMYEMLRNMEPPVGFGKKCPYRLAYRKLIRMNMPVDDNGTVHFTTTLFALIRESLSIKMGPAEIMDQRDNELRYSLLKLWPVQAKRMMNILVPPDSELVYHKMTVGKIYAGLLILENYRLSKHPQGKDQSLSPVSSSSSSGSKKSVDLLARFFGAVTHNVHRSARNSETEDDSLHTGSRWKSPTKVINKRPIKNPSTSNTTKKQDPHQSLKTSATPHRAAVSAAAEVEGVLSRGSDLSFIEEEEEVAATTLAVQEPLEPVRSVPSCCLASRPIATYPPIAEAWQCGGGSVCEREVMPRSRFHMLQPQHHYQYHRGRCLSTSYHGMITSGEKRPHDMSESISLGVKKTHSSEDGGGRSPIQPPAPKRLILSDFNTGAQTQAAGLHSHQRFSPAWKSRPVGYYPVSRISNLDNPIRFIYSPRRFNGRFFNTTPVAAFHTACEATMREYGSPEHPLEYINASRIVVAEPPLSLIPPLKDPQKYGPSVLHSEEGSILTARRSPYINFPKLERSPTGSTEINAALLEEAAANKEKSSAPLQTSMLRLIMPPLLQESMDPVGRGGSQLNVFTPPPPPPPPQRLVNRSLDSIPIRTRAANQHYQPPTHHSQLVVEINRPTFYSPHHFRHQHQQGHASKRAAMDINRVFESGFHTSFLLNDLEVTSSKSPTSSIPLPPSAGIPLPNPSNKSQNTPLKESSFSPTTSQSPGDKPQKAIEPKKPKKSFLVKFKEELIHYYHGFRLLGLEIRIAGGICFRLLTGKTLTRRERNQEEKVRQQLKAKLEVARFLQETAMQTTTKTSKSKDIPTIVEFQEFLKTVRQSGQLADTTDILRFSRLFEDQVTLDSLDQAQLKALCQLLEINSIGPSNFLRFQLWLRVRQLRTEDKLIAKEGVDQIPSWELQSLSRNRGMRSLGLTEERLRSQLNQWLELHLEKDVPITLLLLSRAMYLQDTTLPPEQQLQHAISALPDKATEEAAVKAVESTEDVDPKMKIEVLRKQQETIKAERAAARRAAAEETRKAAEVESRELLVDKAKPLESKSSEELKDMAEKLVGKSLQEPLEPIVPPVRPPQTTYPASETAAPAAESTIAGEASAIPAPQIVVPVEAETETSKQSEGEPMVSSKDLGSIKDAIESMEESNKALKEEHLLDLEADLEEAVKLRQQQQKDEEKVKATAESVKEEKETKDETVVAEAVPKSVPQPKLVAGEKPVEVAVGATAEVKKIETEELEIPPKEEAEIAAKEKVATKKAAKKEKTVKRLGAHVDRLLGEIDDLMDKLRGQKQDLLQEILAQEDQARAIATEADEERRKQLFENIRADQQRVVDINDVLVSLQRLQKAAGTDTEAVQRWRLILEALDEDDDGKIEFKHLLPVLELFEKEKVELNTSQLSDVVGMFEKEDLLEEQEDQAEETEEKANSQTSGQTPETSKKVDGTEKT</sequence>
<keyword evidence="7" id="KW-0479">Metal-binding</keyword>
<feature type="transmembrane region" description="Helical" evidence="20">
    <location>
        <begin position="1287"/>
        <end position="1304"/>
    </location>
</feature>
<feature type="region of interest" description="Disordered" evidence="19">
    <location>
        <begin position="116"/>
        <end position="135"/>
    </location>
</feature>
<evidence type="ECO:0000256" key="15">
    <source>
        <dbReference type="ARBA" id="ARBA00023303"/>
    </source>
</evidence>
<keyword evidence="18" id="KW-0175">Coiled coil</keyword>
<evidence type="ECO:0000256" key="3">
    <source>
        <dbReference type="ARBA" id="ARBA00022553"/>
    </source>
</evidence>
<dbReference type="PROSITE" id="PS51758">
    <property type="entry name" value="LETM1_RBD"/>
    <property type="match status" value="1"/>
</dbReference>
<feature type="domain" description="EF-hand" evidence="21">
    <location>
        <begin position="2909"/>
        <end position="2944"/>
    </location>
</feature>
<evidence type="ECO:0000256" key="5">
    <source>
        <dbReference type="ARBA" id="ARBA00022673"/>
    </source>
</evidence>
<dbReference type="PROSITE" id="PS50222">
    <property type="entry name" value="EF_HAND_2"/>
    <property type="match status" value="1"/>
</dbReference>
<feature type="compositionally biased region" description="Basic and acidic residues" evidence="19">
    <location>
        <begin position="2692"/>
        <end position="2705"/>
    </location>
</feature>
<keyword evidence="11 20" id="KW-1133">Transmembrane helix</keyword>
<reference evidence="23 24" key="1">
    <citation type="journal article" date="2022" name="Front. Cell. Infect. Microbiol.">
        <title>The Genomes of Two Strains of Taenia crassiceps the Animal Model for the Study of Human Cysticercosis.</title>
        <authorList>
            <person name="Bobes R.J."/>
            <person name="Estrada K."/>
            <person name="Rios-Valencia D.G."/>
            <person name="Calderon-Gallegos A."/>
            <person name="de la Torre P."/>
            <person name="Carrero J.C."/>
            <person name="Sanchez-Flores A."/>
            <person name="Laclette J.P."/>
        </authorList>
    </citation>
    <scope>NUCLEOTIDE SEQUENCE [LARGE SCALE GENOMIC DNA]</scope>
    <source>
        <strain evidence="23">WFUcys</strain>
    </source>
</reference>
<feature type="domain" description="Letm1 RBD" evidence="22">
    <location>
        <begin position="2343"/>
        <end position="2551"/>
    </location>
</feature>
<proteinExistence type="inferred from homology"/>
<keyword evidence="3" id="KW-0597">Phosphoprotein</keyword>
<feature type="region of interest" description="Disordered" evidence="19">
    <location>
        <begin position="2726"/>
        <end position="2752"/>
    </location>
</feature>
<evidence type="ECO:0000256" key="20">
    <source>
        <dbReference type="SAM" id="Phobius"/>
    </source>
</evidence>
<protein>
    <recommendedName>
        <fullName evidence="25">Voltage-dependent calcium channel alpha-1 subunit IQ domain-containing protein</fullName>
    </recommendedName>
</protein>
<evidence type="ECO:0000256" key="17">
    <source>
        <dbReference type="RuleBase" id="RU003808"/>
    </source>
</evidence>
<evidence type="ECO:0000256" key="10">
    <source>
        <dbReference type="ARBA" id="ARBA00022882"/>
    </source>
</evidence>
<feature type="compositionally biased region" description="Basic and acidic residues" evidence="19">
    <location>
        <begin position="820"/>
        <end position="829"/>
    </location>
</feature>
<feature type="transmembrane region" description="Helical" evidence="20">
    <location>
        <begin position="1333"/>
        <end position="1353"/>
    </location>
</feature>
<keyword evidence="15" id="KW-0407">Ion channel</keyword>
<evidence type="ECO:0000256" key="9">
    <source>
        <dbReference type="ARBA" id="ARBA00022837"/>
    </source>
</evidence>
<dbReference type="Gene3D" id="6.10.250.2500">
    <property type="match status" value="1"/>
</dbReference>
<evidence type="ECO:0000256" key="6">
    <source>
        <dbReference type="ARBA" id="ARBA00022692"/>
    </source>
</evidence>
<comment type="similarity">
    <text evidence="17">Belongs to the calcium channel alpha-1 subunit (TC 1.A.1.11) family.</text>
</comment>
<feature type="transmembrane region" description="Helical" evidence="20">
    <location>
        <begin position="161"/>
        <end position="182"/>
    </location>
</feature>
<dbReference type="Proteomes" id="UP001651158">
    <property type="component" value="Unassembled WGS sequence"/>
</dbReference>
<dbReference type="SUPFAM" id="SSF81324">
    <property type="entry name" value="Voltage-gated potassium channels"/>
    <property type="match status" value="4"/>
</dbReference>
<dbReference type="Gene3D" id="1.10.287.70">
    <property type="match status" value="4"/>
</dbReference>
<keyword evidence="13 20" id="KW-0472">Membrane</keyword>
<feature type="compositionally biased region" description="Low complexity" evidence="19">
    <location>
        <begin position="2641"/>
        <end position="2653"/>
    </location>
</feature>
<evidence type="ECO:0000256" key="11">
    <source>
        <dbReference type="ARBA" id="ARBA00022989"/>
    </source>
</evidence>
<comment type="caution">
    <text evidence="23">The sequence shown here is derived from an EMBL/GenBank/DDBJ whole genome shotgun (WGS) entry which is preliminary data.</text>
</comment>
<evidence type="ECO:0000256" key="8">
    <source>
        <dbReference type="ARBA" id="ARBA00022737"/>
    </source>
</evidence>
<feature type="region of interest" description="Disordered" evidence="19">
    <location>
        <begin position="2621"/>
        <end position="2705"/>
    </location>
</feature>
<feature type="transmembrane region" description="Helical" evidence="20">
    <location>
        <begin position="1165"/>
        <end position="1185"/>
    </location>
</feature>
<dbReference type="PANTHER" id="PTHR45628:SF7">
    <property type="entry name" value="VOLTAGE-DEPENDENT CALCIUM CHANNEL TYPE A SUBUNIT ALPHA-1"/>
    <property type="match status" value="1"/>
</dbReference>
<feature type="transmembrane region" description="Helical" evidence="20">
    <location>
        <begin position="1512"/>
        <end position="1535"/>
    </location>
</feature>
<keyword evidence="4 17" id="KW-0109">Calcium transport</keyword>
<evidence type="ECO:0008006" key="25">
    <source>
        <dbReference type="Google" id="ProtNLM"/>
    </source>
</evidence>
<feature type="compositionally biased region" description="Acidic residues" evidence="19">
    <location>
        <begin position="2964"/>
        <end position="2977"/>
    </location>
</feature>
<keyword evidence="24" id="KW-1185">Reference proteome</keyword>
<keyword evidence="12" id="KW-0406">Ion transport</keyword>
<feature type="region of interest" description="Disordered" evidence="19">
    <location>
        <begin position="1737"/>
        <end position="1791"/>
    </location>
</feature>
<feature type="transmembrane region" description="Helical" evidence="20">
    <location>
        <begin position="1021"/>
        <end position="1038"/>
    </location>
</feature>
<dbReference type="InterPro" id="IPR027359">
    <property type="entry name" value="Volt_channel_dom_sf"/>
</dbReference>
<dbReference type="Gene3D" id="1.10.238.10">
    <property type="entry name" value="EF-hand"/>
    <property type="match status" value="1"/>
</dbReference>
<keyword evidence="14" id="KW-0325">Glycoprotein</keyword>
<dbReference type="Pfam" id="PF00520">
    <property type="entry name" value="Ion_trans"/>
    <property type="match status" value="4"/>
</dbReference>
<evidence type="ECO:0000313" key="24">
    <source>
        <dbReference type="Proteomes" id="UP001651158"/>
    </source>
</evidence>
<evidence type="ECO:0000256" key="7">
    <source>
        <dbReference type="ARBA" id="ARBA00022723"/>
    </source>
</evidence>
<gene>
    <name evidence="23" type="ORF">TcWFU_001790</name>
</gene>
<keyword evidence="16" id="KW-0496">Mitochondrion</keyword>
<dbReference type="InterPro" id="IPR031649">
    <property type="entry name" value="GPHH_dom"/>
</dbReference>
<feature type="region of interest" description="Disordered" evidence="19">
    <location>
        <begin position="2959"/>
        <end position="3001"/>
    </location>
</feature>
<feature type="region of interest" description="Disordered" evidence="19">
    <location>
        <begin position="816"/>
        <end position="836"/>
    </location>
</feature>
<keyword evidence="9 17" id="KW-0106">Calcium</keyword>
<feature type="transmembrane region" description="Helical" evidence="20">
    <location>
        <begin position="203"/>
        <end position="222"/>
    </location>
</feature>
<comment type="subcellular location">
    <subcellularLocation>
        <location evidence="1 17">Membrane</location>
        <topology evidence="1 17">Multi-pass membrane protein</topology>
    </subcellularLocation>
</comment>
<evidence type="ECO:0000259" key="22">
    <source>
        <dbReference type="PROSITE" id="PS51758"/>
    </source>
</evidence>
<evidence type="ECO:0000313" key="23">
    <source>
        <dbReference type="EMBL" id="KAL5111455.1"/>
    </source>
</evidence>
<dbReference type="Pfam" id="PF16905">
    <property type="entry name" value="GPHH"/>
    <property type="match status" value="1"/>
</dbReference>
<feature type="coiled-coil region" evidence="18">
    <location>
        <begin position="2799"/>
        <end position="2860"/>
    </location>
</feature>
<feature type="transmembrane region" description="Helical" evidence="20">
    <location>
        <begin position="701"/>
        <end position="723"/>
    </location>
</feature>
<dbReference type="SMART" id="SM01062">
    <property type="entry name" value="Ca_chan_IQ"/>
    <property type="match status" value="1"/>
</dbReference>
<evidence type="ECO:0000256" key="4">
    <source>
        <dbReference type="ARBA" id="ARBA00022568"/>
    </source>
</evidence>
<keyword evidence="8" id="KW-0677">Repeat</keyword>